<evidence type="ECO:0000313" key="2">
    <source>
        <dbReference type="Proteomes" id="UP000325440"/>
    </source>
</evidence>
<keyword evidence="2" id="KW-1185">Reference proteome</keyword>
<name>A0A5E4NK08_9HEMI</name>
<dbReference type="AlphaFoldDB" id="A0A5E4NK08"/>
<dbReference type="Proteomes" id="UP000325440">
    <property type="component" value="Unassembled WGS sequence"/>
</dbReference>
<evidence type="ECO:0000313" key="1">
    <source>
        <dbReference type="EMBL" id="VVC44043.1"/>
    </source>
</evidence>
<reference evidence="1 2" key="1">
    <citation type="submission" date="2019-08" db="EMBL/GenBank/DDBJ databases">
        <authorList>
            <person name="Alioto T."/>
            <person name="Alioto T."/>
            <person name="Gomez Garrido J."/>
        </authorList>
    </citation>
    <scope>NUCLEOTIDE SEQUENCE [LARGE SCALE GENOMIC DNA]</scope>
</reference>
<proteinExistence type="predicted"/>
<dbReference type="EMBL" id="CABPRJ010002375">
    <property type="protein sequence ID" value="VVC44043.1"/>
    <property type="molecule type" value="Genomic_DNA"/>
</dbReference>
<gene>
    <name evidence="1" type="ORF">CINCED_3A020990</name>
</gene>
<organism evidence="1 2">
    <name type="scientific">Cinara cedri</name>
    <dbReference type="NCBI Taxonomy" id="506608"/>
    <lineage>
        <taxon>Eukaryota</taxon>
        <taxon>Metazoa</taxon>
        <taxon>Ecdysozoa</taxon>
        <taxon>Arthropoda</taxon>
        <taxon>Hexapoda</taxon>
        <taxon>Insecta</taxon>
        <taxon>Pterygota</taxon>
        <taxon>Neoptera</taxon>
        <taxon>Paraneoptera</taxon>
        <taxon>Hemiptera</taxon>
        <taxon>Sternorrhyncha</taxon>
        <taxon>Aphidomorpha</taxon>
        <taxon>Aphidoidea</taxon>
        <taxon>Aphididae</taxon>
        <taxon>Lachninae</taxon>
        <taxon>Cinara</taxon>
    </lineage>
</organism>
<sequence>MMREYSVPRAYVILLEHRTLAPSTIFGGPESVNYRIFVASSVRVGAATLQKGRSPTEILHNVFTMEDLPLEAPPCPSISDYIRSYERSGTTRVDSSFGRKTGR</sequence>
<accession>A0A5E4NK08</accession>
<protein>
    <submittedName>
        <fullName evidence="1">Uncharacterized protein</fullName>
    </submittedName>
</protein>